<keyword evidence="1" id="KW-1133">Transmembrane helix</keyword>
<feature type="domain" description="NERD" evidence="2">
    <location>
        <begin position="91"/>
        <end position="147"/>
    </location>
</feature>
<keyword evidence="1" id="KW-0812">Transmembrane</keyword>
<name>A0ABY5M6P8_9ACTN</name>
<evidence type="ECO:0000256" key="1">
    <source>
        <dbReference type="SAM" id="Phobius"/>
    </source>
</evidence>
<protein>
    <submittedName>
        <fullName evidence="3">NERD domain-containing protein</fullName>
    </submittedName>
</protein>
<evidence type="ECO:0000259" key="2">
    <source>
        <dbReference type="Pfam" id="PF08378"/>
    </source>
</evidence>
<dbReference type="EMBL" id="CP102173">
    <property type="protein sequence ID" value="UUP12373.1"/>
    <property type="molecule type" value="Genomic_DNA"/>
</dbReference>
<dbReference type="InterPro" id="IPR011528">
    <property type="entry name" value="NERD"/>
</dbReference>
<feature type="transmembrane region" description="Helical" evidence="1">
    <location>
        <begin position="55"/>
        <end position="80"/>
    </location>
</feature>
<keyword evidence="4" id="KW-1185">Reference proteome</keyword>
<proteinExistence type="predicted"/>
<feature type="transmembrane region" description="Helical" evidence="1">
    <location>
        <begin position="26"/>
        <end position="49"/>
    </location>
</feature>
<evidence type="ECO:0000313" key="4">
    <source>
        <dbReference type="Proteomes" id="UP001316184"/>
    </source>
</evidence>
<dbReference type="RefSeq" id="WP_232399893.1">
    <property type="nucleotide sequence ID" value="NZ_CP102173.1"/>
</dbReference>
<keyword evidence="1" id="KW-0472">Membrane</keyword>
<organism evidence="3 4">
    <name type="scientific">Aeromicrobium wangtongii</name>
    <dbReference type="NCBI Taxonomy" id="2969247"/>
    <lineage>
        <taxon>Bacteria</taxon>
        <taxon>Bacillati</taxon>
        <taxon>Actinomycetota</taxon>
        <taxon>Actinomycetes</taxon>
        <taxon>Propionibacteriales</taxon>
        <taxon>Nocardioidaceae</taxon>
        <taxon>Aeromicrobium</taxon>
    </lineage>
</organism>
<evidence type="ECO:0000313" key="3">
    <source>
        <dbReference type="EMBL" id="UUP12373.1"/>
    </source>
</evidence>
<dbReference type="Proteomes" id="UP001316184">
    <property type="component" value="Chromosome"/>
</dbReference>
<accession>A0ABY5M6P8</accession>
<reference evidence="3 4" key="1">
    <citation type="submission" date="2022-08" db="EMBL/GenBank/DDBJ databases">
        <title>novel species in genus Aeromicrobium.</title>
        <authorList>
            <person name="Ye L."/>
        </authorList>
    </citation>
    <scope>NUCLEOTIDE SEQUENCE [LARGE SCALE GENOMIC DNA]</scope>
    <source>
        <strain evidence="4">zg-Y1379</strain>
    </source>
</reference>
<dbReference type="Pfam" id="PF08378">
    <property type="entry name" value="NERD"/>
    <property type="match status" value="1"/>
</dbReference>
<sequence length="187" mass="20943">MAKYQPYSRRVLRALFRRWAAHHRKFLAAVCVVTVVVLVAETDIFTAFWHLPERAYLLGLIRAGLIASIAHLVHTSFVASNREAIWHLRRAWGEENTRGELQRAKRKGLVWGSIDSVNIGTGDIDHLIVTRDGGLVVLDSKWRTESVTDPSGMVRSAEKVKMRAEAVARTLLGNERGSHRAAVTPCP</sequence>
<gene>
    <name evidence="3" type="ORF">NQV15_10960</name>
</gene>